<feature type="domain" description="Core-binding (CB)" evidence="7">
    <location>
        <begin position="5"/>
        <end position="98"/>
    </location>
</feature>
<dbReference type="OrthoDB" id="9801717at2"/>
<keyword evidence="1" id="KW-0159">Chromosome partition</keyword>
<evidence type="ECO:0000256" key="1">
    <source>
        <dbReference type="ARBA" id="ARBA00022829"/>
    </source>
</evidence>
<keyword evidence="3 5" id="KW-0238">DNA-binding</keyword>
<dbReference type="PROSITE" id="PS51898">
    <property type="entry name" value="TYR_RECOMBINASE"/>
    <property type="match status" value="1"/>
</dbReference>
<accession>A0A1J0EUL4</accession>
<evidence type="ECO:0000313" key="9">
    <source>
        <dbReference type="Proteomes" id="UP000182567"/>
    </source>
</evidence>
<dbReference type="InterPro" id="IPR044068">
    <property type="entry name" value="CB"/>
</dbReference>
<dbReference type="PANTHER" id="PTHR30349:SF81">
    <property type="entry name" value="TYROSINE RECOMBINASE XERC"/>
    <property type="match status" value="1"/>
</dbReference>
<evidence type="ECO:0000259" key="7">
    <source>
        <dbReference type="PROSITE" id="PS51900"/>
    </source>
</evidence>
<evidence type="ECO:0000256" key="2">
    <source>
        <dbReference type="ARBA" id="ARBA00022908"/>
    </source>
</evidence>
<evidence type="ECO:0000256" key="4">
    <source>
        <dbReference type="ARBA" id="ARBA00023172"/>
    </source>
</evidence>
<organism evidence="8 9">
    <name type="scientific">Pseudomonas frederiksbergensis</name>
    <dbReference type="NCBI Taxonomy" id="104087"/>
    <lineage>
        <taxon>Bacteria</taxon>
        <taxon>Pseudomonadati</taxon>
        <taxon>Pseudomonadota</taxon>
        <taxon>Gammaproteobacteria</taxon>
        <taxon>Pseudomonadales</taxon>
        <taxon>Pseudomonadaceae</taxon>
        <taxon>Pseudomonas</taxon>
    </lineage>
</organism>
<dbReference type="GO" id="GO:0006310">
    <property type="term" value="P:DNA recombination"/>
    <property type="evidence" value="ECO:0007669"/>
    <property type="project" value="UniProtKB-KW"/>
</dbReference>
<evidence type="ECO:0000256" key="5">
    <source>
        <dbReference type="PROSITE-ProRule" id="PRU01248"/>
    </source>
</evidence>
<gene>
    <name evidence="8" type="ORF">BLL42_27715</name>
</gene>
<dbReference type="InterPro" id="IPR010998">
    <property type="entry name" value="Integrase_recombinase_N"/>
</dbReference>
<dbReference type="Gene3D" id="1.10.443.10">
    <property type="entry name" value="Intergrase catalytic core"/>
    <property type="match status" value="1"/>
</dbReference>
<dbReference type="Pfam" id="PF02899">
    <property type="entry name" value="Phage_int_SAM_1"/>
    <property type="match status" value="1"/>
</dbReference>
<dbReference type="RefSeq" id="WP_071556024.1">
    <property type="nucleotide sequence ID" value="NZ_CP017887.1"/>
</dbReference>
<dbReference type="AlphaFoldDB" id="A0A1J0EUL4"/>
<dbReference type="GeneID" id="46912071"/>
<feature type="domain" description="Tyr recombinase" evidence="6">
    <location>
        <begin position="122"/>
        <end position="305"/>
    </location>
</feature>
<dbReference type="InterPro" id="IPR013762">
    <property type="entry name" value="Integrase-like_cat_sf"/>
</dbReference>
<dbReference type="SUPFAM" id="SSF56349">
    <property type="entry name" value="DNA breaking-rejoining enzymes"/>
    <property type="match status" value="1"/>
</dbReference>
<evidence type="ECO:0000313" key="8">
    <source>
        <dbReference type="EMBL" id="APC19520.1"/>
    </source>
</evidence>
<dbReference type="InterPro" id="IPR050090">
    <property type="entry name" value="Tyrosine_recombinase_XerCD"/>
</dbReference>
<reference evidence="9" key="1">
    <citation type="submission" date="2016-10" db="EMBL/GenBank/DDBJ databases">
        <title>Pseudomonas frederiksbergensis ERGS4:02 complete genome.</title>
        <authorList>
            <person name="Kumar R."/>
            <person name="Acharya V."/>
            <person name="Singh D."/>
        </authorList>
    </citation>
    <scope>NUCLEOTIDE SEQUENCE [LARGE SCALE GENOMIC DNA]</scope>
    <source>
        <strain evidence="9">ERGS4:02</strain>
        <plasmid evidence="9">Plasmid unnamed1</plasmid>
    </source>
</reference>
<dbReference type="InterPro" id="IPR004107">
    <property type="entry name" value="Integrase_SAM-like_N"/>
</dbReference>
<geneLocation type="plasmid" evidence="8">
    <name>unnamed1</name>
</geneLocation>
<proteinExistence type="predicted"/>
<dbReference type="GO" id="GO:0003677">
    <property type="term" value="F:DNA binding"/>
    <property type="evidence" value="ECO:0007669"/>
    <property type="project" value="UniProtKB-UniRule"/>
</dbReference>
<evidence type="ECO:0000259" key="6">
    <source>
        <dbReference type="PROSITE" id="PS51898"/>
    </source>
</evidence>
<dbReference type="InterPro" id="IPR011010">
    <property type="entry name" value="DNA_brk_join_enz"/>
</dbReference>
<dbReference type="PANTHER" id="PTHR30349">
    <property type="entry name" value="PHAGE INTEGRASE-RELATED"/>
    <property type="match status" value="1"/>
</dbReference>
<evidence type="ECO:0000256" key="3">
    <source>
        <dbReference type="ARBA" id="ARBA00023125"/>
    </source>
</evidence>
<keyword evidence="8" id="KW-0614">Plasmid</keyword>
<dbReference type="Pfam" id="PF00589">
    <property type="entry name" value="Phage_integrase"/>
    <property type="match status" value="1"/>
</dbReference>
<dbReference type="Gene3D" id="1.10.150.130">
    <property type="match status" value="1"/>
</dbReference>
<protein>
    <submittedName>
        <fullName evidence="8">Integrase</fullName>
    </submittedName>
</protein>
<dbReference type="PROSITE" id="PS51900">
    <property type="entry name" value="CB"/>
    <property type="match status" value="1"/>
</dbReference>
<dbReference type="GO" id="GO:0007059">
    <property type="term" value="P:chromosome segregation"/>
    <property type="evidence" value="ECO:0007669"/>
    <property type="project" value="UniProtKB-KW"/>
</dbReference>
<dbReference type="EMBL" id="CP017887">
    <property type="protein sequence ID" value="APC19520.1"/>
    <property type="molecule type" value="Genomic_DNA"/>
</dbReference>
<keyword evidence="2" id="KW-0229">DNA integration</keyword>
<name>A0A1J0EUL4_9PSED</name>
<dbReference type="Proteomes" id="UP000182567">
    <property type="component" value="Plasmid unnamed1"/>
</dbReference>
<dbReference type="GO" id="GO:0015074">
    <property type="term" value="P:DNA integration"/>
    <property type="evidence" value="ECO:0007669"/>
    <property type="project" value="UniProtKB-KW"/>
</dbReference>
<sequence length="332" mass="37389">MNDRNRLGAWVRRFLLEYLVAERNLSHNTQISYRDTLTLLLPFVSRRASVAIDHLSVLDISPAIVRAFLEHVEHERGCGIVTRNQRLCAIHSLGRFIAMRSPEHLAWCTEIRSIPFKKTTQAVIHYLDKPEVEALLRTPNRATSQGARDYAILLFLYNTGARADEAACLNVGNLQLGTSPSVRILGKGNKWRVCPLWPVTATALRPLIVERRTEDRVFIGRTGNPMTRFGMYRVVSVYGRAAGKRVNSMQGRRISPHTIRHTTAVHLLRAGVDINTIRAWLGHVSLDTTHIYAEVDLEMKAKALACLDVTNVPEAVRLRPNSASLMAFMRGL</sequence>
<keyword evidence="4" id="KW-0233">DNA recombination</keyword>
<dbReference type="InterPro" id="IPR002104">
    <property type="entry name" value="Integrase_catalytic"/>
</dbReference>